<comment type="caution">
    <text evidence="1">The sequence shown here is derived from an EMBL/GenBank/DDBJ whole genome shotgun (WGS) entry which is preliminary data.</text>
</comment>
<dbReference type="OrthoDB" id="433986at2"/>
<keyword evidence="2" id="KW-1185">Reference proteome</keyword>
<dbReference type="EMBL" id="ANHY01000004">
    <property type="protein sequence ID" value="EKV32176.1"/>
    <property type="molecule type" value="Genomic_DNA"/>
</dbReference>
<dbReference type="Gene3D" id="1.25.40.10">
    <property type="entry name" value="Tetratricopeptide repeat domain"/>
    <property type="match status" value="1"/>
</dbReference>
<reference evidence="1 2" key="1">
    <citation type="journal article" date="2013" name="Genome Announc.">
        <title>Draft Genome Sequence of an Alphaproteobacterium, Caenispirillum salinarum AK4(T), Isolated from a Solar Saltern.</title>
        <authorList>
            <person name="Khatri I."/>
            <person name="Singh A."/>
            <person name="Korpole S."/>
            <person name="Pinnaka A.K."/>
            <person name="Subramanian S."/>
        </authorList>
    </citation>
    <scope>NUCLEOTIDE SEQUENCE [LARGE SCALE GENOMIC DNA]</scope>
    <source>
        <strain evidence="1 2">AK4</strain>
    </source>
</reference>
<accession>K9HVD2</accession>
<evidence type="ECO:0000313" key="1">
    <source>
        <dbReference type="EMBL" id="EKV32176.1"/>
    </source>
</evidence>
<protein>
    <submittedName>
        <fullName evidence="1">Uncharacterized protein</fullName>
    </submittedName>
</protein>
<dbReference type="eggNOG" id="COG0457">
    <property type="taxonomic scope" value="Bacteria"/>
</dbReference>
<dbReference type="STRING" id="1238182.C882_3240"/>
<organism evidence="1 2">
    <name type="scientific">Caenispirillum salinarum AK4</name>
    <dbReference type="NCBI Taxonomy" id="1238182"/>
    <lineage>
        <taxon>Bacteria</taxon>
        <taxon>Pseudomonadati</taxon>
        <taxon>Pseudomonadota</taxon>
        <taxon>Alphaproteobacteria</taxon>
        <taxon>Rhodospirillales</taxon>
        <taxon>Novispirillaceae</taxon>
        <taxon>Caenispirillum</taxon>
    </lineage>
</organism>
<dbReference type="Proteomes" id="UP000009881">
    <property type="component" value="Unassembled WGS sequence"/>
</dbReference>
<dbReference type="InterPro" id="IPR011990">
    <property type="entry name" value="TPR-like_helical_dom_sf"/>
</dbReference>
<dbReference type="SUPFAM" id="SSF48452">
    <property type="entry name" value="TPR-like"/>
    <property type="match status" value="1"/>
</dbReference>
<proteinExistence type="predicted"/>
<dbReference type="AlphaFoldDB" id="K9HVD2"/>
<dbReference type="RefSeq" id="WP_009539437.1">
    <property type="nucleotide sequence ID" value="NZ_ANHY01000004.1"/>
</dbReference>
<sequence>MFDNFRRLVGGGRTSAQPAAPKRPVAAGPVRVLIAPVTGDDTGSLQQHLHQALAGRTSLTVDLHPRAVASGTELPARIASAAQAGRNALDKAGAEVLLWSEIGRGVLRIRFVTLPAPMEFGSGAPLPTEHLDLPADLTDEQADVLEMLVLAAARPADDDIRKARADSFRAAVTAGMRVLARNGLPQSCMPAGQAWLGNLALHPTLRNSMADVEQAVQRYRGALGHGTEVLGESMVAGIRCHLSAALAAIAAEGRDSAGMEEAATMAQAASAIITRETMPEEYAAIQALLGWIYQRRGQIDNRTAHLREAVQAYQLACSVWTKASHPAKWAEMQVSVGRLLTTLGEFTHTGEFLDQAVGVFQGVAKVYGRAKAPVFWANLQNNIGAALFAKSKRTNSPADLNAAAAAYREAVAVFEEHKIVRNAQVAKKNLHRVERLVQMRAGDAGGAEGAKAKPAKADG</sequence>
<gene>
    <name evidence="1" type="ORF">C882_3240</name>
</gene>
<name>K9HVD2_9PROT</name>
<evidence type="ECO:0000313" key="2">
    <source>
        <dbReference type="Proteomes" id="UP000009881"/>
    </source>
</evidence>